<dbReference type="WBParaSite" id="JU765_v2.g10532.t1">
    <property type="protein sequence ID" value="JU765_v2.g10532.t1"/>
    <property type="gene ID" value="JU765_v2.g10532"/>
</dbReference>
<evidence type="ECO:0000313" key="1">
    <source>
        <dbReference type="Proteomes" id="UP000887576"/>
    </source>
</evidence>
<accession>A0AC34PW22</accession>
<sequence length="482" mass="54751">MLFNINRFHAFVLLTWQFGIFFASQQIFPIFSNYVPKWRCSSDEEFSKNCTIFAKCNGTVEFDIIYFKSSAMEYEWICGSNAYWAAFYSQLQFIGVLIGTFTCGRLSDWLGRKPVALTAMTVGITISLLSAFSPTWQILLASRFVIGLSIGGTLVVVCTFVMEMILPEQRMALRAFFNWGVARLLMTIICYFFDDWRSATIACAVFASPAIIILLFIFPESPTWLHYKGRLQEMRESEKRMAKFAGVEYVEIPHAPVVHKKSFIDIVRDWQMFKRISVLWSMWFVASICGYAIDLNSSNISGDLFMNQVIFSILIAGSKIVLVTFDTLYPSFSRRNLHQGSQGIAVICFLILTILTLFHYDGMWILVVNVIGTVFIEMCWDACYLCGVEVMPTAMRATTMGSCSLIARIGAIMAPMLAHMNSIWQPSPYLTVVVLGTLNLFVSYNWLVETKGINLDHVEIENDSELNKAEEDVKMLPQNLKA</sequence>
<organism evidence="1 2">
    <name type="scientific">Panagrolaimus sp. JU765</name>
    <dbReference type="NCBI Taxonomy" id="591449"/>
    <lineage>
        <taxon>Eukaryota</taxon>
        <taxon>Metazoa</taxon>
        <taxon>Ecdysozoa</taxon>
        <taxon>Nematoda</taxon>
        <taxon>Chromadorea</taxon>
        <taxon>Rhabditida</taxon>
        <taxon>Tylenchina</taxon>
        <taxon>Panagrolaimomorpha</taxon>
        <taxon>Panagrolaimoidea</taxon>
        <taxon>Panagrolaimidae</taxon>
        <taxon>Panagrolaimus</taxon>
    </lineage>
</organism>
<evidence type="ECO:0000313" key="2">
    <source>
        <dbReference type="WBParaSite" id="JU765_v2.g10532.t1"/>
    </source>
</evidence>
<reference evidence="2" key="1">
    <citation type="submission" date="2022-11" db="UniProtKB">
        <authorList>
            <consortium name="WormBaseParasite"/>
        </authorList>
    </citation>
    <scope>IDENTIFICATION</scope>
</reference>
<dbReference type="Proteomes" id="UP000887576">
    <property type="component" value="Unplaced"/>
</dbReference>
<name>A0AC34PW22_9BILA</name>
<protein>
    <submittedName>
        <fullName evidence="2">Major facilitator superfamily (MFS) profile domain-containing protein</fullName>
    </submittedName>
</protein>
<proteinExistence type="predicted"/>